<organism evidence="2 3">
    <name type="scientific">Schistosoma mekongi</name>
    <name type="common">Parasitic worm</name>
    <dbReference type="NCBI Taxonomy" id="38744"/>
    <lineage>
        <taxon>Eukaryota</taxon>
        <taxon>Metazoa</taxon>
        <taxon>Spiralia</taxon>
        <taxon>Lophotrochozoa</taxon>
        <taxon>Platyhelminthes</taxon>
        <taxon>Trematoda</taxon>
        <taxon>Digenea</taxon>
        <taxon>Strigeidida</taxon>
        <taxon>Schistosomatoidea</taxon>
        <taxon>Schistosomatidae</taxon>
        <taxon>Schistosoma</taxon>
    </lineage>
</organism>
<reference evidence="2" key="2">
    <citation type="journal article" date="2023" name="Infect Dis Poverty">
        <title>Chromosome-scale genome of the human blood fluke Schistosoma mekongi and its implications for public health.</title>
        <authorList>
            <person name="Zhou M."/>
            <person name="Xu L."/>
            <person name="Xu D."/>
            <person name="Chen W."/>
            <person name="Khan J."/>
            <person name="Hu Y."/>
            <person name="Huang H."/>
            <person name="Wei H."/>
            <person name="Zhang Y."/>
            <person name="Chusongsang P."/>
            <person name="Tanasarnprasert K."/>
            <person name="Hu X."/>
            <person name="Limpanont Y."/>
            <person name="Lv Z."/>
        </authorList>
    </citation>
    <scope>NUCLEOTIDE SEQUENCE</scope>
    <source>
        <strain evidence="2">LV_2022a</strain>
    </source>
</reference>
<dbReference type="Proteomes" id="UP001292079">
    <property type="component" value="Unassembled WGS sequence"/>
</dbReference>
<dbReference type="SUPFAM" id="SSF53098">
    <property type="entry name" value="Ribonuclease H-like"/>
    <property type="match status" value="1"/>
</dbReference>
<dbReference type="InterPro" id="IPR001584">
    <property type="entry name" value="Integrase_cat-core"/>
</dbReference>
<feature type="domain" description="Integrase catalytic" evidence="1">
    <location>
        <begin position="1"/>
        <end position="100"/>
    </location>
</feature>
<sequence>RYGVPFSLHSDQGPAFESHLIAEICQLLGIRKSRTTAYHPEGNGLVERTNRTIKTILQSFVNRSSPELWDDVLPQCLLAYRTSVHGSTGFSPAILLFGHELRLPVEIQSPLLPYEEQEHVPYIRTLRNRLADAYRMVNINLHKASRHQKDVYDRQAQGPVYTVGDRVWLRRPMTSLGSCSKFHQIWQGPFEIVLIRSPTTFVLRNLQRPQDDVITVHYNQLKPDRMTRAADAEFADPPPATSFCEIPSEGRTAYPCPRTGTEDSASLGEGAV</sequence>
<dbReference type="PANTHER" id="PTHR37984">
    <property type="entry name" value="PROTEIN CBG26694"/>
    <property type="match status" value="1"/>
</dbReference>
<evidence type="ECO:0000313" key="3">
    <source>
        <dbReference type="Proteomes" id="UP001292079"/>
    </source>
</evidence>
<dbReference type="GO" id="GO:0015074">
    <property type="term" value="P:DNA integration"/>
    <property type="evidence" value="ECO:0007669"/>
    <property type="project" value="InterPro"/>
</dbReference>
<accession>A0AAE2D229</accession>
<dbReference type="EMBL" id="JALJAT010000006">
    <property type="protein sequence ID" value="KAK4468371.1"/>
    <property type="molecule type" value="Genomic_DNA"/>
</dbReference>
<dbReference type="InterPro" id="IPR050951">
    <property type="entry name" value="Retrovirus_Pol_polyprotein"/>
</dbReference>
<dbReference type="Gene3D" id="3.30.420.10">
    <property type="entry name" value="Ribonuclease H-like superfamily/Ribonuclease H"/>
    <property type="match status" value="1"/>
</dbReference>
<proteinExistence type="predicted"/>
<dbReference type="InterPro" id="IPR012337">
    <property type="entry name" value="RNaseH-like_sf"/>
</dbReference>
<dbReference type="GO" id="GO:0003676">
    <property type="term" value="F:nucleic acid binding"/>
    <property type="evidence" value="ECO:0007669"/>
    <property type="project" value="InterPro"/>
</dbReference>
<evidence type="ECO:0000259" key="1">
    <source>
        <dbReference type="PROSITE" id="PS50994"/>
    </source>
</evidence>
<keyword evidence="3" id="KW-1185">Reference proteome</keyword>
<protein>
    <recommendedName>
        <fullName evidence="1">Integrase catalytic domain-containing protein</fullName>
    </recommendedName>
</protein>
<reference evidence="2" key="1">
    <citation type="submission" date="2022-04" db="EMBL/GenBank/DDBJ databases">
        <authorList>
            <person name="Xu L."/>
            <person name="Lv Z."/>
        </authorList>
    </citation>
    <scope>NUCLEOTIDE SEQUENCE</scope>
    <source>
        <strain evidence="2">LV_2022a</strain>
    </source>
</reference>
<comment type="caution">
    <text evidence="2">The sequence shown here is derived from an EMBL/GenBank/DDBJ whole genome shotgun (WGS) entry which is preliminary data.</text>
</comment>
<dbReference type="PANTHER" id="PTHR37984:SF15">
    <property type="entry name" value="INTEGRASE CATALYTIC DOMAIN-CONTAINING PROTEIN"/>
    <property type="match status" value="1"/>
</dbReference>
<gene>
    <name evidence="2" type="ORF">MN116_000164</name>
</gene>
<dbReference type="AlphaFoldDB" id="A0AAE2D229"/>
<feature type="non-terminal residue" evidence="2">
    <location>
        <position position="1"/>
    </location>
</feature>
<dbReference type="InterPro" id="IPR036397">
    <property type="entry name" value="RNaseH_sf"/>
</dbReference>
<name>A0AAE2D229_SCHME</name>
<evidence type="ECO:0000313" key="2">
    <source>
        <dbReference type="EMBL" id="KAK4468371.1"/>
    </source>
</evidence>
<dbReference type="PROSITE" id="PS50994">
    <property type="entry name" value="INTEGRASE"/>
    <property type="match status" value="1"/>
</dbReference>